<dbReference type="RefSeq" id="XP_030976464.1">
    <property type="nucleotide sequence ID" value="XM_031131738.1"/>
</dbReference>
<proteinExistence type="predicted"/>
<dbReference type="SMART" id="SM00248">
    <property type="entry name" value="ANK"/>
    <property type="match status" value="8"/>
</dbReference>
<dbReference type="Pfam" id="PF07714">
    <property type="entry name" value="PK_Tyr_Ser-Thr"/>
    <property type="match status" value="1"/>
</dbReference>
<dbReference type="PROSITE" id="PS50011">
    <property type="entry name" value="PROTEIN_KINASE_DOM"/>
    <property type="match status" value="1"/>
</dbReference>
<dbReference type="SUPFAM" id="SSF56112">
    <property type="entry name" value="Protein kinase-like (PK-like)"/>
    <property type="match status" value="1"/>
</dbReference>
<dbReference type="InterPro" id="IPR000719">
    <property type="entry name" value="Prot_kinase_dom"/>
</dbReference>
<evidence type="ECO:0000256" key="1">
    <source>
        <dbReference type="ARBA" id="ARBA00022737"/>
    </source>
</evidence>
<dbReference type="PANTHER" id="PTHR24198">
    <property type="entry name" value="ANKYRIN REPEAT AND PROTEIN KINASE DOMAIN-CONTAINING PROTEIN"/>
    <property type="match status" value="1"/>
</dbReference>
<dbReference type="InterPro" id="IPR002110">
    <property type="entry name" value="Ankyrin_rpt"/>
</dbReference>
<evidence type="ECO:0000256" key="3">
    <source>
        <dbReference type="PROSITE-ProRule" id="PRU00023"/>
    </source>
</evidence>
<dbReference type="SUPFAM" id="SSF48403">
    <property type="entry name" value="Ankyrin repeat"/>
    <property type="match status" value="2"/>
</dbReference>
<organism evidence="6 7">
    <name type="scientific">Pyricularia grisea</name>
    <name type="common">Crabgrass-specific blast fungus</name>
    <name type="synonym">Magnaporthe grisea</name>
    <dbReference type="NCBI Taxonomy" id="148305"/>
    <lineage>
        <taxon>Eukaryota</taxon>
        <taxon>Fungi</taxon>
        <taxon>Dikarya</taxon>
        <taxon>Ascomycota</taxon>
        <taxon>Pezizomycotina</taxon>
        <taxon>Sordariomycetes</taxon>
        <taxon>Sordariomycetidae</taxon>
        <taxon>Magnaporthales</taxon>
        <taxon>Pyriculariaceae</taxon>
        <taxon>Pyricularia</taxon>
    </lineage>
</organism>
<dbReference type="Gene3D" id="1.10.510.10">
    <property type="entry name" value="Transferase(Phosphotransferase) domain 1"/>
    <property type="match status" value="1"/>
</dbReference>
<feature type="region of interest" description="Disordered" evidence="4">
    <location>
        <begin position="1343"/>
        <end position="1370"/>
    </location>
</feature>
<protein>
    <recommendedName>
        <fullName evidence="5">Protein kinase domain-containing protein</fullName>
    </recommendedName>
</protein>
<dbReference type="Proteomes" id="UP000515153">
    <property type="component" value="Chromosome V"/>
</dbReference>
<dbReference type="InterPro" id="IPR001245">
    <property type="entry name" value="Ser-Thr/Tyr_kinase_cat_dom"/>
</dbReference>
<feature type="domain" description="Protein kinase" evidence="5">
    <location>
        <begin position="78"/>
        <end position="374"/>
    </location>
</feature>
<reference evidence="7" key="3">
    <citation type="submission" date="2025-08" db="UniProtKB">
        <authorList>
            <consortium name="RefSeq"/>
        </authorList>
    </citation>
    <scope>IDENTIFICATION</scope>
    <source>
        <strain evidence="7">NI907</strain>
    </source>
</reference>
<dbReference type="PANTHER" id="PTHR24198:SF165">
    <property type="entry name" value="ANKYRIN REPEAT-CONTAINING PROTEIN-RELATED"/>
    <property type="match status" value="1"/>
</dbReference>
<keyword evidence="1" id="KW-0677">Repeat</keyword>
<evidence type="ECO:0000313" key="6">
    <source>
        <dbReference type="Proteomes" id="UP000515153"/>
    </source>
</evidence>
<dbReference type="GO" id="GO:0051094">
    <property type="term" value="P:positive regulation of developmental process"/>
    <property type="evidence" value="ECO:0007669"/>
    <property type="project" value="UniProtKB-ARBA"/>
</dbReference>
<reference evidence="6 7" key="1">
    <citation type="journal article" date="2019" name="Mol. Biol. Evol.">
        <title>Blast fungal genomes show frequent chromosomal changes, gene gains and losses, and effector gene turnover.</title>
        <authorList>
            <person name="Gomez Luciano L.B."/>
            <person name="Jason Tsai I."/>
            <person name="Chuma I."/>
            <person name="Tosa Y."/>
            <person name="Chen Y.H."/>
            <person name="Li J.Y."/>
            <person name="Li M.Y."/>
            <person name="Jade Lu M.Y."/>
            <person name="Nakayashiki H."/>
            <person name="Li W.H."/>
        </authorList>
    </citation>
    <scope>NUCLEOTIDE SEQUENCE [LARGE SCALE GENOMIC DNA]</scope>
    <source>
        <strain evidence="6 7">NI907</strain>
    </source>
</reference>
<keyword evidence="2 3" id="KW-0040">ANK repeat</keyword>
<dbReference type="GO" id="GO:0005524">
    <property type="term" value="F:ATP binding"/>
    <property type="evidence" value="ECO:0007669"/>
    <property type="project" value="InterPro"/>
</dbReference>
<dbReference type="GO" id="GO:0004672">
    <property type="term" value="F:protein kinase activity"/>
    <property type="evidence" value="ECO:0007669"/>
    <property type="project" value="InterPro"/>
</dbReference>
<feature type="repeat" description="ANK" evidence="3">
    <location>
        <begin position="722"/>
        <end position="747"/>
    </location>
</feature>
<dbReference type="InterPro" id="IPR008271">
    <property type="entry name" value="Ser/Thr_kinase_AS"/>
</dbReference>
<dbReference type="PROSITE" id="PS50088">
    <property type="entry name" value="ANK_REPEAT"/>
    <property type="match status" value="1"/>
</dbReference>
<evidence type="ECO:0000313" key="7">
    <source>
        <dbReference type="RefSeq" id="XP_030976464.1"/>
    </source>
</evidence>
<dbReference type="PROSITE" id="PS00108">
    <property type="entry name" value="PROTEIN_KINASE_ST"/>
    <property type="match status" value="1"/>
</dbReference>
<evidence type="ECO:0000256" key="4">
    <source>
        <dbReference type="SAM" id="MobiDB-lite"/>
    </source>
</evidence>
<feature type="compositionally biased region" description="Gly residues" evidence="4">
    <location>
        <begin position="1348"/>
        <end position="1359"/>
    </location>
</feature>
<dbReference type="KEGG" id="pgri:PgNI_11774"/>
<dbReference type="SMART" id="SM00220">
    <property type="entry name" value="S_TKc"/>
    <property type="match status" value="1"/>
</dbReference>
<evidence type="ECO:0000256" key="2">
    <source>
        <dbReference type="ARBA" id="ARBA00023043"/>
    </source>
</evidence>
<keyword evidence="6" id="KW-1185">Reference proteome</keyword>
<dbReference type="Gene3D" id="1.25.40.20">
    <property type="entry name" value="Ankyrin repeat-containing domain"/>
    <property type="match status" value="2"/>
</dbReference>
<gene>
    <name evidence="7" type="ORF">PgNI_11774</name>
</gene>
<name>A0A6P8ANH8_PYRGI</name>
<dbReference type="Pfam" id="PF12796">
    <property type="entry name" value="Ank_2"/>
    <property type="match status" value="1"/>
</dbReference>
<reference evidence="7" key="2">
    <citation type="submission" date="2019-10" db="EMBL/GenBank/DDBJ databases">
        <authorList>
            <consortium name="NCBI Genome Project"/>
        </authorList>
    </citation>
    <scope>NUCLEOTIDE SEQUENCE</scope>
    <source>
        <strain evidence="7">NI907</strain>
    </source>
</reference>
<sequence>MTTYIYPSAFSPLTSQLGVSVGTVAAGAITSANDEATTSSTSAKDASFAGFICHAAYLEAQLRKGGQSAFFSGDGKQIVNRDRIGEGASFLVDRAELQGNPETDSSQSPKYVAIKTAKEPNANEENTGRWRDILFEVRALLHEPLRYHPNIAHLLDIRWDGGGETGSPFPTLVVEYAEFGTLLNLQRSHAQDPLLFSIKQKLCYDVGRGLSILHACGIVHGDLKHENVLVFANRYQTPPGQPYTAKLADFGGTVMDMVDDDGRELQGHRLRVRTFPYEAPEVGRQLSTDGVKKTDAYSYGMLIWRCMLDCADVFLLSGLQLPKGQPQEAELERMNEYKRSDQVLEWAMSTISEHFIRKAIPAPSLQLVMAALMFTLRGNPEQRALDRAQARMRGMTANLGYSYTLVKDEANRRTTSGERNRTPGRHGMTVDTVGYGLGRLGDEYDAQNNMPGYRPDLPHPDRGGFHFDPLTLRGLLDWDQQVMMLNEFKAAAEGGAQETATSLQPWTAAFFLYQCYIVGFGTHVNAQEACKWLSKAADPPQEIAGVDYLARAWLTRVYSALGVEITLSPSQQKENLWWSVIRGHRLCSADLRSLALQYPQEAAREDWLGSLQEAEWNFKTRTGATGMPFFIRRKLSRAWSVDGDMAALDNEIRLELGDEYDSCVRRTDQEVADNEEKRFDKIYVNHKGHGLLHLAAAYGSETALRHLLDKYDCSIDLRNQSHSETPLLCAVKAGNPPCVELLLDRGALPDGHRPGSEGLVEETPLHWLSSLGESREEEEYMHRLIDRLQAAGADIEKVTGGGRPEVRGIIADWENSLGIPLTPLGRAVLHQSHAAVRRLLAHGADPLGRSSKTEARSPLELAAVLTLPDMLELLLKAVDERDLDDDVDKPVVWDENEMLEAAHSGAVTGYDPLTLQSRLVRCGSNYKVWLRRTLQILRDRRRHQDGAAGKTLVPDSSSGASLCREIKLGNVDIVEALLNIGHPVEGTPGSRPIEAAVLSNNGNAYDILTTKLSPLSFPENDNNSLLQLFASRPRTAPRETAIAEHLIASGVSVNPHPQSSLPGALSLAIYKRYFDLADLLIAHGAGSELNSYYTPPSTTDTDQVSLLGALLKQHNFATLDSISYLARIHNAGKVSISPLVNRTRNMTALHVLCLQPADEWNSHSQISDCIVQKILEMFPDQASLGEYALHPELGTPLRAAIAAANTPMVTALLDSDHVANVDAPEHPSQLEADDPSPRFSPRVLAVWLAQRSMVDFVTALAAPTAPPPDDLDKVKRRFDIACMLVPPGQTPPDAPADLVFRHPIEYEAKLRSYELELASVRGARPGNLHLPILGMRSLALDEQQQQAGGSGAVGEGGSGSSSTAARDPDLPVDLSVLTEEQPTGWHEGVEMTQLMALRVFLKSFRGAEAGGLGIGGINAFMNQTYNANRAVAADGG</sequence>
<evidence type="ECO:0000259" key="5">
    <source>
        <dbReference type="PROSITE" id="PS50011"/>
    </source>
</evidence>
<accession>A0A6P8ANH8</accession>
<dbReference type="PROSITE" id="PS50297">
    <property type="entry name" value="ANK_REP_REGION"/>
    <property type="match status" value="1"/>
</dbReference>
<dbReference type="InterPro" id="IPR036770">
    <property type="entry name" value="Ankyrin_rpt-contain_sf"/>
</dbReference>
<dbReference type="CDD" id="cd00180">
    <property type="entry name" value="PKc"/>
    <property type="match status" value="1"/>
</dbReference>
<dbReference type="InterPro" id="IPR011009">
    <property type="entry name" value="Kinase-like_dom_sf"/>
</dbReference>
<dbReference type="GeneID" id="41966643"/>